<gene>
    <name evidence="2" type="ORF">F2Q68_00014577</name>
</gene>
<evidence type="ECO:0000313" key="2">
    <source>
        <dbReference type="EMBL" id="KAF2556721.1"/>
    </source>
</evidence>
<sequence>MQKKFDEDEKMVRNGDRPFTKAKRSNCDVLDWNELQTYACLEKMLHKAIFAIQQLKKKGNTNTSSAPNQQCVKTTSKAHSTSCFKCHRISHYANKCQNQKPLVTLESDNVETEPDKEGFSELLPTFDDYAHEPMAGSSELIFPLEKDSKKDGRDKVKNRGHQANQEGPSSIQRLNQTQDLRTNLFEEGGNDVPQPMDQYMEPAQYGDQDVLNNSTEVRPSDRTRQIDHAVKIVEPDLALVVKNLKTDMDSHPADHPDSPTGVLIVTAVHLSSLDEPGQ</sequence>
<feature type="compositionally biased region" description="Basic and acidic residues" evidence="1">
    <location>
        <begin position="144"/>
        <end position="157"/>
    </location>
</feature>
<protein>
    <recommendedName>
        <fullName evidence="4">CCHC-type domain-containing protein</fullName>
    </recommendedName>
</protein>
<evidence type="ECO:0008006" key="4">
    <source>
        <dbReference type="Google" id="ProtNLM"/>
    </source>
</evidence>
<name>A0A8S9HC25_BRACR</name>
<evidence type="ECO:0000313" key="3">
    <source>
        <dbReference type="Proteomes" id="UP000712281"/>
    </source>
</evidence>
<reference evidence="2" key="1">
    <citation type="submission" date="2019-12" db="EMBL/GenBank/DDBJ databases">
        <title>Genome sequencing and annotation of Brassica cretica.</title>
        <authorList>
            <person name="Studholme D.J."/>
            <person name="Sarris P.F."/>
        </authorList>
    </citation>
    <scope>NUCLEOTIDE SEQUENCE</scope>
    <source>
        <strain evidence="2">PFS-001/15</strain>
        <tissue evidence="2">Leaf</tissue>
    </source>
</reference>
<feature type="region of interest" description="Disordered" evidence="1">
    <location>
        <begin position="138"/>
        <end position="174"/>
    </location>
</feature>
<proteinExistence type="predicted"/>
<dbReference type="EMBL" id="QGKW02001940">
    <property type="protein sequence ID" value="KAF2556721.1"/>
    <property type="molecule type" value="Genomic_DNA"/>
</dbReference>
<feature type="compositionally biased region" description="Polar residues" evidence="1">
    <location>
        <begin position="161"/>
        <end position="174"/>
    </location>
</feature>
<accession>A0A8S9HC25</accession>
<evidence type="ECO:0000256" key="1">
    <source>
        <dbReference type="SAM" id="MobiDB-lite"/>
    </source>
</evidence>
<organism evidence="2 3">
    <name type="scientific">Brassica cretica</name>
    <name type="common">Mustard</name>
    <dbReference type="NCBI Taxonomy" id="69181"/>
    <lineage>
        <taxon>Eukaryota</taxon>
        <taxon>Viridiplantae</taxon>
        <taxon>Streptophyta</taxon>
        <taxon>Embryophyta</taxon>
        <taxon>Tracheophyta</taxon>
        <taxon>Spermatophyta</taxon>
        <taxon>Magnoliopsida</taxon>
        <taxon>eudicotyledons</taxon>
        <taxon>Gunneridae</taxon>
        <taxon>Pentapetalae</taxon>
        <taxon>rosids</taxon>
        <taxon>malvids</taxon>
        <taxon>Brassicales</taxon>
        <taxon>Brassicaceae</taxon>
        <taxon>Brassiceae</taxon>
        <taxon>Brassica</taxon>
    </lineage>
</organism>
<dbReference type="Proteomes" id="UP000712281">
    <property type="component" value="Unassembled WGS sequence"/>
</dbReference>
<comment type="caution">
    <text evidence="2">The sequence shown here is derived from an EMBL/GenBank/DDBJ whole genome shotgun (WGS) entry which is preliminary data.</text>
</comment>
<dbReference type="AlphaFoldDB" id="A0A8S9HC25"/>